<dbReference type="GO" id="GO:0004784">
    <property type="term" value="F:superoxide dismutase activity"/>
    <property type="evidence" value="ECO:0007669"/>
    <property type="project" value="UniProtKB-EC"/>
</dbReference>
<dbReference type="InterPro" id="IPR001189">
    <property type="entry name" value="Mn/Fe_SOD"/>
</dbReference>
<feature type="binding site" evidence="6">
    <location>
        <position position="162"/>
    </location>
    <ligand>
        <name>Mn(2+)</name>
        <dbReference type="ChEBI" id="CHEBI:29035"/>
    </ligand>
</feature>
<dbReference type="Pfam" id="PF02777">
    <property type="entry name" value="Sod_Fe_C"/>
    <property type="match status" value="1"/>
</dbReference>
<dbReference type="InterPro" id="IPR019833">
    <property type="entry name" value="Mn/Fe_SOD_BS"/>
</dbReference>
<proteinExistence type="inferred from homology"/>
<evidence type="ECO:0000256" key="6">
    <source>
        <dbReference type="PIRSR" id="PIRSR000349-1"/>
    </source>
</evidence>
<gene>
    <name evidence="10" type="primary">sodB</name>
    <name evidence="10" type="ORF">VPAL9027_00339</name>
</gene>
<dbReference type="Pfam" id="PF00081">
    <property type="entry name" value="Sod_Fe_N"/>
    <property type="match status" value="1"/>
</dbReference>
<keyword evidence="11" id="KW-1185">Reference proteome</keyword>
<evidence type="ECO:0000259" key="8">
    <source>
        <dbReference type="Pfam" id="PF00081"/>
    </source>
</evidence>
<accession>A0A1R4B0H4</accession>
<keyword evidence="4" id="KW-0408">Iron</keyword>
<organism evidence="10 11">
    <name type="scientific">Vibrio palustris</name>
    <dbReference type="NCBI Taxonomy" id="1918946"/>
    <lineage>
        <taxon>Bacteria</taxon>
        <taxon>Pseudomonadati</taxon>
        <taxon>Pseudomonadota</taxon>
        <taxon>Gammaproteobacteria</taxon>
        <taxon>Vibrionales</taxon>
        <taxon>Vibrionaceae</taxon>
        <taxon>Vibrio</taxon>
    </lineage>
</organism>
<evidence type="ECO:0000256" key="4">
    <source>
        <dbReference type="ARBA" id="ARBA00023004"/>
    </source>
</evidence>
<dbReference type="RefSeq" id="WP_077311690.1">
    <property type="nucleotide sequence ID" value="NZ_AP024887.1"/>
</dbReference>
<dbReference type="OrthoDB" id="9803125at2"/>
<sequence>MAFELPALPFAKDALEPHISKETLEYHYGKHHNTYVVKLNGLIPGTEFENKSLEEIIKTSTGGVFNNAAQVWNHTFYWNCLAPQAGGEPTGDVADAINKAFGSFEEFKTQFTNNAVANFGSGWTWLVKKADGSVAIVNTSNAATPITEEGVTPLLTVDVWEHAYYIDYRNARPSYMEAFWNLVNWDFVAKNLAK</sequence>
<feature type="binding site" evidence="6">
    <location>
        <position position="74"/>
    </location>
    <ligand>
        <name>Mn(2+)</name>
        <dbReference type="ChEBI" id="CHEBI:29035"/>
    </ligand>
</feature>
<protein>
    <recommendedName>
        <fullName evidence="7">Superoxide dismutase</fullName>
        <ecNumber evidence="7">1.15.1.1</ecNumber>
    </recommendedName>
</protein>
<dbReference type="EMBL" id="FUFT01000001">
    <property type="protein sequence ID" value="SJL82414.1"/>
    <property type="molecule type" value="Genomic_DNA"/>
</dbReference>
<keyword evidence="2 6" id="KW-0479">Metal-binding</keyword>
<evidence type="ECO:0000256" key="2">
    <source>
        <dbReference type="ARBA" id="ARBA00022723"/>
    </source>
</evidence>
<dbReference type="PANTHER" id="PTHR42769">
    <property type="entry name" value="SUPEROXIDE DISMUTASE"/>
    <property type="match status" value="1"/>
</dbReference>
<dbReference type="InterPro" id="IPR036324">
    <property type="entry name" value="Mn/Fe_SOD_N_sf"/>
</dbReference>
<dbReference type="PIRSF" id="PIRSF000349">
    <property type="entry name" value="SODismutase"/>
    <property type="match status" value="1"/>
</dbReference>
<evidence type="ECO:0000256" key="3">
    <source>
        <dbReference type="ARBA" id="ARBA00023002"/>
    </source>
</evidence>
<comment type="function">
    <text evidence="7">Destroys radicals which are normally produced within the cells and which are toxic to biological systems.</text>
</comment>
<dbReference type="GO" id="GO:0005737">
    <property type="term" value="C:cytoplasm"/>
    <property type="evidence" value="ECO:0007669"/>
    <property type="project" value="UniProtKB-ARBA"/>
</dbReference>
<dbReference type="GO" id="GO:0046914">
    <property type="term" value="F:transition metal ion binding"/>
    <property type="evidence" value="ECO:0007669"/>
    <property type="project" value="UniProtKB-ARBA"/>
</dbReference>
<dbReference type="SUPFAM" id="SSF54719">
    <property type="entry name" value="Fe,Mn superoxide dismutase (SOD), C-terminal domain"/>
    <property type="match status" value="1"/>
</dbReference>
<dbReference type="Gene3D" id="1.10.287.990">
    <property type="entry name" value="Fe,Mn superoxide dismutase (SOD) domain"/>
    <property type="match status" value="1"/>
</dbReference>
<feature type="domain" description="Manganese/iron superoxide dismutase C-terminal" evidence="9">
    <location>
        <begin position="89"/>
        <end position="191"/>
    </location>
</feature>
<name>A0A1R4B0H4_9VIBR</name>
<dbReference type="PROSITE" id="PS00088">
    <property type="entry name" value="SOD_MN"/>
    <property type="match status" value="1"/>
</dbReference>
<dbReference type="InterPro" id="IPR019832">
    <property type="entry name" value="Mn/Fe_SOD_C"/>
</dbReference>
<feature type="binding site" evidence="6">
    <location>
        <position position="158"/>
    </location>
    <ligand>
        <name>Mn(2+)</name>
        <dbReference type="ChEBI" id="CHEBI:29035"/>
    </ligand>
</feature>
<comment type="catalytic activity">
    <reaction evidence="5 7">
        <text>2 superoxide + 2 H(+) = H2O2 + O2</text>
        <dbReference type="Rhea" id="RHEA:20696"/>
        <dbReference type="ChEBI" id="CHEBI:15378"/>
        <dbReference type="ChEBI" id="CHEBI:15379"/>
        <dbReference type="ChEBI" id="CHEBI:16240"/>
        <dbReference type="ChEBI" id="CHEBI:18421"/>
        <dbReference type="EC" id="1.15.1.1"/>
    </reaction>
</comment>
<reference evidence="10 11" key="1">
    <citation type="submission" date="2017-02" db="EMBL/GenBank/DDBJ databases">
        <authorList>
            <person name="Peterson S.W."/>
        </authorList>
    </citation>
    <scope>NUCLEOTIDE SEQUENCE [LARGE SCALE GENOMIC DNA]</scope>
    <source>
        <strain evidence="10 11">CECT 9027</strain>
    </source>
</reference>
<dbReference type="STRING" id="1918946.VPAL9027_00339"/>
<dbReference type="AlphaFoldDB" id="A0A1R4B0H4"/>
<dbReference type="NCBIfam" id="NF007832">
    <property type="entry name" value="PRK10543.1"/>
    <property type="match status" value="1"/>
</dbReference>
<dbReference type="SUPFAM" id="SSF46609">
    <property type="entry name" value="Fe,Mn superoxide dismutase (SOD), N-terminal domain"/>
    <property type="match status" value="1"/>
</dbReference>
<dbReference type="FunFam" id="1.10.287.990:FF:000002">
    <property type="entry name" value="Superoxide dismutase"/>
    <property type="match status" value="1"/>
</dbReference>
<feature type="domain" description="Manganese/iron superoxide dismutase N-terminal" evidence="8">
    <location>
        <begin position="3"/>
        <end position="82"/>
    </location>
</feature>
<keyword evidence="3 7" id="KW-0560">Oxidoreductase</keyword>
<feature type="binding site" evidence="6">
    <location>
        <position position="27"/>
    </location>
    <ligand>
        <name>Mn(2+)</name>
        <dbReference type="ChEBI" id="CHEBI:29035"/>
    </ligand>
</feature>
<comment type="similarity">
    <text evidence="1 7">Belongs to the iron/manganese superoxide dismutase family.</text>
</comment>
<evidence type="ECO:0000256" key="5">
    <source>
        <dbReference type="ARBA" id="ARBA00049204"/>
    </source>
</evidence>
<evidence type="ECO:0000313" key="11">
    <source>
        <dbReference type="Proteomes" id="UP000189475"/>
    </source>
</evidence>
<dbReference type="InterPro" id="IPR036314">
    <property type="entry name" value="SOD_C_sf"/>
</dbReference>
<dbReference type="Gene3D" id="3.55.40.20">
    <property type="entry name" value="Iron/manganese superoxide dismutase, C-terminal domain"/>
    <property type="match status" value="1"/>
</dbReference>
<dbReference type="Proteomes" id="UP000189475">
    <property type="component" value="Unassembled WGS sequence"/>
</dbReference>
<dbReference type="PANTHER" id="PTHR42769:SF3">
    <property type="entry name" value="SUPEROXIDE DISMUTASE [FE] 2, CHLOROPLASTIC"/>
    <property type="match status" value="1"/>
</dbReference>
<evidence type="ECO:0000259" key="9">
    <source>
        <dbReference type="Pfam" id="PF02777"/>
    </source>
</evidence>
<evidence type="ECO:0000256" key="1">
    <source>
        <dbReference type="ARBA" id="ARBA00008714"/>
    </source>
</evidence>
<evidence type="ECO:0000313" key="10">
    <source>
        <dbReference type="EMBL" id="SJL82414.1"/>
    </source>
</evidence>
<evidence type="ECO:0000256" key="7">
    <source>
        <dbReference type="RuleBase" id="RU000414"/>
    </source>
</evidence>
<dbReference type="PRINTS" id="PR01703">
    <property type="entry name" value="MNSODISMTASE"/>
</dbReference>
<dbReference type="InterPro" id="IPR019831">
    <property type="entry name" value="Mn/Fe_SOD_N"/>
</dbReference>
<dbReference type="EC" id="1.15.1.1" evidence="7"/>
<dbReference type="FunFam" id="3.55.40.20:FF:000001">
    <property type="entry name" value="Superoxide dismutase"/>
    <property type="match status" value="1"/>
</dbReference>